<keyword evidence="3" id="KW-1185">Reference proteome</keyword>
<name>A0AA39WDK4_9PEZI</name>
<accession>A0AA39WDK4</accession>
<dbReference type="Proteomes" id="UP001175000">
    <property type="component" value="Unassembled WGS sequence"/>
</dbReference>
<evidence type="ECO:0008006" key="4">
    <source>
        <dbReference type="Google" id="ProtNLM"/>
    </source>
</evidence>
<gene>
    <name evidence="2" type="ORF">B0T14DRAFT_279256</name>
</gene>
<protein>
    <recommendedName>
        <fullName evidence="4">Secreted protein</fullName>
    </recommendedName>
</protein>
<evidence type="ECO:0000256" key="1">
    <source>
        <dbReference type="SAM" id="SignalP"/>
    </source>
</evidence>
<evidence type="ECO:0000313" key="2">
    <source>
        <dbReference type="EMBL" id="KAK0613436.1"/>
    </source>
</evidence>
<proteinExistence type="predicted"/>
<evidence type="ECO:0000313" key="3">
    <source>
        <dbReference type="Proteomes" id="UP001175000"/>
    </source>
</evidence>
<sequence length="88" mass="9648">MAFGLTLLWALLQRSTCLLLSCLKFFGLGPAFQEWTSSSALEMPVRGGDEDWSRRTISKPALPSLSTGGLDAPHRVWKGSLMMCSSWG</sequence>
<comment type="caution">
    <text evidence="2">The sequence shown here is derived from an EMBL/GenBank/DDBJ whole genome shotgun (WGS) entry which is preliminary data.</text>
</comment>
<feature type="signal peptide" evidence="1">
    <location>
        <begin position="1"/>
        <end position="17"/>
    </location>
</feature>
<feature type="chain" id="PRO_5041235312" description="Secreted protein" evidence="1">
    <location>
        <begin position="18"/>
        <end position="88"/>
    </location>
</feature>
<dbReference type="EMBL" id="JAULSU010000006">
    <property type="protein sequence ID" value="KAK0613436.1"/>
    <property type="molecule type" value="Genomic_DNA"/>
</dbReference>
<keyword evidence="1" id="KW-0732">Signal</keyword>
<reference evidence="2" key="1">
    <citation type="submission" date="2023-06" db="EMBL/GenBank/DDBJ databases">
        <title>Genome-scale phylogeny and comparative genomics of the fungal order Sordariales.</title>
        <authorList>
            <consortium name="Lawrence Berkeley National Laboratory"/>
            <person name="Hensen N."/>
            <person name="Bonometti L."/>
            <person name="Westerberg I."/>
            <person name="Brannstrom I.O."/>
            <person name="Guillou S."/>
            <person name="Cros-Aarteil S."/>
            <person name="Calhoun S."/>
            <person name="Haridas S."/>
            <person name="Kuo A."/>
            <person name="Mondo S."/>
            <person name="Pangilinan J."/>
            <person name="Riley R."/>
            <person name="Labutti K."/>
            <person name="Andreopoulos B."/>
            <person name="Lipzen A."/>
            <person name="Chen C."/>
            <person name="Yanf M."/>
            <person name="Daum C."/>
            <person name="Ng V."/>
            <person name="Clum A."/>
            <person name="Steindorff A."/>
            <person name="Ohm R."/>
            <person name="Martin F."/>
            <person name="Silar P."/>
            <person name="Natvig D."/>
            <person name="Lalanne C."/>
            <person name="Gautier V."/>
            <person name="Ament-Velasquez S.L."/>
            <person name="Kruys A."/>
            <person name="Hutchinson M.I."/>
            <person name="Powell A.J."/>
            <person name="Barry K."/>
            <person name="Miller A.N."/>
            <person name="Grigoriev I.V."/>
            <person name="Debuchy R."/>
            <person name="Gladieux P."/>
            <person name="Thoren M.H."/>
            <person name="Johannesson H."/>
        </authorList>
    </citation>
    <scope>NUCLEOTIDE SEQUENCE</scope>
    <source>
        <strain evidence="2">CBS 606.72</strain>
    </source>
</reference>
<dbReference type="AlphaFoldDB" id="A0AA39WDK4"/>
<organism evidence="2 3">
    <name type="scientific">Immersiella caudata</name>
    <dbReference type="NCBI Taxonomy" id="314043"/>
    <lineage>
        <taxon>Eukaryota</taxon>
        <taxon>Fungi</taxon>
        <taxon>Dikarya</taxon>
        <taxon>Ascomycota</taxon>
        <taxon>Pezizomycotina</taxon>
        <taxon>Sordariomycetes</taxon>
        <taxon>Sordariomycetidae</taxon>
        <taxon>Sordariales</taxon>
        <taxon>Lasiosphaeriaceae</taxon>
        <taxon>Immersiella</taxon>
    </lineage>
</organism>